<accession>A0A2P6R083</accession>
<keyword evidence="2" id="KW-0433">Leucine-rich repeat</keyword>
<keyword evidence="3" id="KW-0677">Repeat</keyword>
<evidence type="ECO:0000256" key="6">
    <source>
        <dbReference type="ARBA" id="ARBA00023027"/>
    </source>
</evidence>
<dbReference type="InterPro" id="IPR027417">
    <property type="entry name" value="P-loop_NTPase"/>
</dbReference>
<dbReference type="InterPro" id="IPR003591">
    <property type="entry name" value="Leu-rich_rpt_typical-subtyp"/>
</dbReference>
<dbReference type="Gene3D" id="1.10.8.430">
    <property type="entry name" value="Helical domain of apoptotic protease-activating factors"/>
    <property type="match status" value="1"/>
</dbReference>
<keyword evidence="5" id="KW-0611">Plant defense</keyword>
<dbReference type="EMBL" id="PDCK01000042">
    <property type="protein sequence ID" value="PRQ39847.1"/>
    <property type="molecule type" value="Genomic_DNA"/>
</dbReference>
<dbReference type="SMART" id="SM00255">
    <property type="entry name" value="TIR"/>
    <property type="match status" value="1"/>
</dbReference>
<dbReference type="InterPro" id="IPR002182">
    <property type="entry name" value="NB-ARC"/>
</dbReference>
<evidence type="ECO:0000256" key="3">
    <source>
        <dbReference type="ARBA" id="ARBA00022737"/>
    </source>
</evidence>
<dbReference type="PRINTS" id="PR00364">
    <property type="entry name" value="DISEASERSIST"/>
</dbReference>
<dbReference type="Pfam" id="PF00560">
    <property type="entry name" value="LRR_1"/>
    <property type="match status" value="2"/>
</dbReference>
<dbReference type="Pfam" id="PF01582">
    <property type="entry name" value="TIR"/>
    <property type="match status" value="1"/>
</dbReference>
<protein>
    <recommendedName>
        <fullName evidence="1">ADP-ribosyl cyclase/cyclic ADP-ribose hydrolase</fullName>
        <ecNumber evidence="1">3.2.2.6</ecNumber>
    </recommendedName>
</protein>
<dbReference type="Pfam" id="PF23286">
    <property type="entry name" value="LRR_13"/>
    <property type="match status" value="1"/>
</dbReference>
<dbReference type="PANTHER" id="PTHR11017:SF574">
    <property type="entry name" value="ADP-RIBOSYL CYCLASE_CYCLIC ADP-RIBOSE HYDROLASE"/>
    <property type="match status" value="1"/>
</dbReference>
<dbReference type="InterPro" id="IPR044974">
    <property type="entry name" value="Disease_R_plants"/>
</dbReference>
<dbReference type="InterPro" id="IPR058546">
    <property type="entry name" value="RPS4B/Roq1-like_LRR"/>
</dbReference>
<dbReference type="InterPro" id="IPR001611">
    <property type="entry name" value="Leu-rich_rpt"/>
</dbReference>
<dbReference type="InterPro" id="IPR011713">
    <property type="entry name" value="Leu-rich_rpt_3"/>
</dbReference>
<dbReference type="GO" id="GO:0007165">
    <property type="term" value="P:signal transduction"/>
    <property type="evidence" value="ECO:0007669"/>
    <property type="project" value="InterPro"/>
</dbReference>
<dbReference type="InterPro" id="IPR000157">
    <property type="entry name" value="TIR_dom"/>
</dbReference>
<dbReference type="Pfam" id="PF07725">
    <property type="entry name" value="LRR_3"/>
    <property type="match status" value="1"/>
</dbReference>
<reference evidence="9 10" key="1">
    <citation type="journal article" date="2018" name="Nat. Genet.">
        <title>The Rosa genome provides new insights in the design of modern roses.</title>
        <authorList>
            <person name="Bendahmane M."/>
        </authorList>
    </citation>
    <scope>NUCLEOTIDE SEQUENCE [LARGE SCALE GENOMIC DNA]</scope>
    <source>
        <strain evidence="10">cv. Old Blush</strain>
    </source>
</reference>
<evidence type="ECO:0000313" key="9">
    <source>
        <dbReference type="EMBL" id="PRQ39847.1"/>
    </source>
</evidence>
<dbReference type="InterPro" id="IPR003593">
    <property type="entry name" value="AAA+_ATPase"/>
</dbReference>
<dbReference type="GO" id="GO:0006952">
    <property type="term" value="P:defense response"/>
    <property type="evidence" value="ECO:0007669"/>
    <property type="project" value="InterPro"/>
</dbReference>
<keyword evidence="4 9" id="KW-0378">Hydrolase</keyword>
<dbReference type="PROSITE" id="PS50104">
    <property type="entry name" value="TIR"/>
    <property type="match status" value="1"/>
</dbReference>
<dbReference type="Gene3D" id="3.80.10.10">
    <property type="entry name" value="Ribonuclease Inhibitor"/>
    <property type="match status" value="2"/>
</dbReference>
<dbReference type="SMART" id="SM00369">
    <property type="entry name" value="LRR_TYP"/>
    <property type="match status" value="5"/>
</dbReference>
<evidence type="ECO:0000256" key="1">
    <source>
        <dbReference type="ARBA" id="ARBA00011982"/>
    </source>
</evidence>
<dbReference type="InterPro" id="IPR058192">
    <property type="entry name" value="WHD_ROQ1-like"/>
</dbReference>
<feature type="domain" description="TIR" evidence="8">
    <location>
        <begin position="65"/>
        <end position="230"/>
    </location>
</feature>
<sequence length="1775" mass="202311">MFLLTMKPQNRDPFHHKPSHLEFEPTPIPIYSEAVNFNPKLHWFFNSLKKPKSSSRLPIPSTNQCKFDVFLSFRGSDTRKNFTDHLYTALHQKGILAFKDDEELQRGRAISPELFKAIEESRIAVVIFSRNYASSTWCLDELAKIVDCANSSGLVVLPIFYDLRPTDVRQQTGNFEAAFAGHELSKDNREKVKTWRQALTQVANLSGWDLKDRHETKVIEEIVEHISSHLNFTFPTCHSKNIVGMHRVREIESDLGVGKLDELRVIGICGMPGIGKTTIAQVVFENIHQKFEASSFIANVGEDYEKKGLFHLQKQLFDDLLKTKVTTAILNNVRQRLRNKRVLIILDDVKELEHIVDLVGEGSSEEFGAGSRIIITTRDEKLLENYGSKIHKVEKLTESESLLLFCQKAFKKDHPVDDFLELSYSFTDYANGLPLALVVLGSYLYRRNAKDWSVEKKRWSDELKKLRDSNFSGPEKIFNILKLCFFGLDMAAKEIFLDIACFFKGENETDVRRIFESCGFYPECCIPSLLEKSLITIVGGKLWMHELLQQTGQQIVREESKWLGERSRLWDHTDIVPVLQNNKGTELVKGIFLSSPQQARVHLKADPFSEMRNLRLLKIKNVILSGCLEFTLSDLLSFFEWHGYPLKFLPSSFRPDKLVELHLPQSQIERLWEENIKQPLEMLVIVDLSDCEFLTKTLDFSQVPKLERLILKGCKRLSDIHPSIGDLKGLISLNLQGCESLTTLPPSIKLGSLMTFILSGCSKLKRFPEIGENMKNLLELHLDGTAIVELPTSIKHLTSLSLLNLKDCKLLQSLPDVICTSTSLQTLILQGCSNLCQLPENLGSLECLKVLDISRSAIRQVPPSIQFLKNLTGLSCAGCRDLPAERSSWCLPTFISCFLPPDLASNNSSGLQLPASFSGLCSLRKLILSDCNLLEGSIPDDIGCISSLQYLDLSGNNFETLPQSISQLYQLEDLHLNDCRNLKSLPTSLPISIRGIFSDNCPLLDETFQEIVWTSTALGFSFINCKYNKFYPLPTADQHLNQQNIRRFLMELFSQGGCFQFFFGAETDIASWFCRQSTNSSIKIPLPQDLDGKSQWIGFALWFLIESEVHDSVDSEEDPQSEYFNKRNYSCDIFTNDEDPPLKYPLADRDGRETYQHLLYIPADHFVKRLNKCFIEAKINIKRTGVEVVACRARLLYSADVPEFVGTLVHLWNHEQVGHLANPSSSKCTDQSKVYPFASETSFLIEFERQIFRNLSSTRMEGHEVRTRVEALLLEEIFELESARSYDYGFIFSLRAILPWFTHQSIGSVVLSLNDQSIGGVVGMYLPPLLHSDNEWVGFSLFVAFTLPPPGVLAVKYSSVNCRLLTSRGIMGPQHNLTLEFPGEDNFMGSERVLVIHIPRKHFPEDLGDRIQASFESLTPGVEVQMSGIRLVYRQDLNGLIQTITHCTIRSPFAYFGQDDKTFILEENKIGVHLTMEKSLLQQAKDRMLQDWQNSSTGSKVITDQQIELMILSETPVNPPKKKHSVIKWKRNLDLLLQFFFRLPVELSVTVCLSRNIISCSKRYSGIFYQKEIPEWFTEQQSSETLVSPVPTNLRKDKSFLGFVVCAVFSVEPSRADVLKYLYSGHHPRLACNFHLSPEIPCSLEVGSLPGTSPKNKFMWLYLRRFVWLQYIPGHYFKDHLNELPELGVSFTSDSPALAVKQCGFRILYDQEVQKYWKATVQCFTSFFDDNEDHIRQFIEDERHSFSITRSFGVLDNRTLIALLKTISEATCLNK</sequence>
<dbReference type="PANTHER" id="PTHR11017">
    <property type="entry name" value="LEUCINE-RICH REPEAT-CONTAINING PROTEIN"/>
    <property type="match status" value="1"/>
</dbReference>
<dbReference type="OMA" id="NGCEAST"/>
<evidence type="ECO:0000256" key="7">
    <source>
        <dbReference type="ARBA" id="ARBA00047304"/>
    </source>
</evidence>
<organism evidence="9 10">
    <name type="scientific">Rosa chinensis</name>
    <name type="common">China rose</name>
    <dbReference type="NCBI Taxonomy" id="74649"/>
    <lineage>
        <taxon>Eukaryota</taxon>
        <taxon>Viridiplantae</taxon>
        <taxon>Streptophyta</taxon>
        <taxon>Embryophyta</taxon>
        <taxon>Tracheophyta</taxon>
        <taxon>Spermatophyta</taxon>
        <taxon>Magnoliopsida</taxon>
        <taxon>eudicotyledons</taxon>
        <taxon>Gunneridae</taxon>
        <taxon>Pentapetalae</taxon>
        <taxon>rosids</taxon>
        <taxon>fabids</taxon>
        <taxon>Rosales</taxon>
        <taxon>Rosaceae</taxon>
        <taxon>Rosoideae</taxon>
        <taxon>Rosoideae incertae sedis</taxon>
        <taxon>Rosa</taxon>
    </lineage>
</organism>
<dbReference type="Gramene" id="PRQ39847">
    <property type="protein sequence ID" value="PRQ39847"/>
    <property type="gene ID" value="RchiOBHm_Chr4g0429701"/>
</dbReference>
<dbReference type="InterPro" id="IPR035897">
    <property type="entry name" value="Toll_tir_struct_dom_sf"/>
</dbReference>
<gene>
    <name evidence="9" type="ORF">RchiOBHm_Chr4g0429701</name>
</gene>
<keyword evidence="10" id="KW-1185">Reference proteome</keyword>
<dbReference type="Pfam" id="PF20160">
    <property type="entry name" value="C-JID"/>
    <property type="match status" value="1"/>
</dbReference>
<dbReference type="Gene3D" id="3.40.50.10140">
    <property type="entry name" value="Toll/interleukin-1 receptor homology (TIR) domain"/>
    <property type="match status" value="1"/>
</dbReference>
<dbReference type="Gene3D" id="3.40.50.300">
    <property type="entry name" value="P-loop containing nucleotide triphosphate hydrolases"/>
    <property type="match status" value="1"/>
</dbReference>
<dbReference type="SUPFAM" id="SSF52058">
    <property type="entry name" value="L domain-like"/>
    <property type="match status" value="2"/>
</dbReference>
<evidence type="ECO:0000259" key="8">
    <source>
        <dbReference type="PROSITE" id="PS50104"/>
    </source>
</evidence>
<name>A0A2P6R083_ROSCH</name>
<dbReference type="InterPro" id="IPR032675">
    <property type="entry name" value="LRR_dom_sf"/>
</dbReference>
<evidence type="ECO:0000256" key="2">
    <source>
        <dbReference type="ARBA" id="ARBA00022614"/>
    </source>
</evidence>
<dbReference type="Proteomes" id="UP000238479">
    <property type="component" value="Chromosome 4"/>
</dbReference>
<comment type="catalytic activity">
    <reaction evidence="7">
        <text>NAD(+) + H2O = ADP-D-ribose + nicotinamide + H(+)</text>
        <dbReference type="Rhea" id="RHEA:16301"/>
        <dbReference type="ChEBI" id="CHEBI:15377"/>
        <dbReference type="ChEBI" id="CHEBI:15378"/>
        <dbReference type="ChEBI" id="CHEBI:17154"/>
        <dbReference type="ChEBI" id="CHEBI:57540"/>
        <dbReference type="ChEBI" id="CHEBI:57967"/>
        <dbReference type="EC" id="3.2.2.6"/>
    </reaction>
    <physiologicalReaction direction="left-to-right" evidence="7">
        <dbReference type="Rhea" id="RHEA:16302"/>
    </physiologicalReaction>
</comment>
<evidence type="ECO:0000256" key="4">
    <source>
        <dbReference type="ARBA" id="ARBA00022801"/>
    </source>
</evidence>
<evidence type="ECO:0000313" key="10">
    <source>
        <dbReference type="Proteomes" id="UP000238479"/>
    </source>
</evidence>
<dbReference type="GO" id="GO:0061809">
    <property type="term" value="F:NAD+ nucleosidase activity, cyclic ADP-ribose generating"/>
    <property type="evidence" value="ECO:0007669"/>
    <property type="project" value="UniProtKB-EC"/>
</dbReference>
<dbReference type="InterPro" id="IPR045344">
    <property type="entry name" value="C-JID"/>
</dbReference>
<dbReference type="Pfam" id="PF00931">
    <property type="entry name" value="NB-ARC"/>
    <property type="match status" value="1"/>
</dbReference>
<dbReference type="SUPFAM" id="SSF52200">
    <property type="entry name" value="Toll/Interleukin receptor TIR domain"/>
    <property type="match status" value="1"/>
</dbReference>
<dbReference type="SMART" id="SM00382">
    <property type="entry name" value="AAA"/>
    <property type="match status" value="1"/>
</dbReference>
<dbReference type="GO" id="GO:0043531">
    <property type="term" value="F:ADP binding"/>
    <property type="evidence" value="ECO:0007669"/>
    <property type="project" value="InterPro"/>
</dbReference>
<comment type="caution">
    <text evidence="9">The sequence shown here is derived from an EMBL/GenBank/DDBJ whole genome shotgun (WGS) entry which is preliminary data.</text>
</comment>
<keyword evidence="6" id="KW-0520">NAD</keyword>
<dbReference type="InterPro" id="IPR042197">
    <property type="entry name" value="Apaf_helical"/>
</dbReference>
<dbReference type="PROSITE" id="PS51450">
    <property type="entry name" value="LRR"/>
    <property type="match status" value="1"/>
</dbReference>
<dbReference type="EC" id="3.2.2.6" evidence="1"/>
<dbReference type="FunFam" id="3.40.50.10140:FF:000007">
    <property type="entry name" value="Disease resistance protein (TIR-NBS-LRR class)"/>
    <property type="match status" value="1"/>
</dbReference>
<evidence type="ECO:0000256" key="5">
    <source>
        <dbReference type="ARBA" id="ARBA00022821"/>
    </source>
</evidence>
<dbReference type="SUPFAM" id="SSF52540">
    <property type="entry name" value="P-loop containing nucleoside triphosphate hydrolases"/>
    <property type="match status" value="1"/>
</dbReference>
<keyword evidence="9" id="KW-0675">Receptor</keyword>
<proteinExistence type="predicted"/>
<dbReference type="Pfam" id="PF23282">
    <property type="entry name" value="WHD_ROQ1"/>
    <property type="match status" value="1"/>
</dbReference>